<gene>
    <name evidence="1" type="primary">g5013</name>
    <name evidence="1" type="ORF">NpPPO83_00005013</name>
</gene>
<proteinExistence type="predicted"/>
<accession>A0ACB5SED5</accession>
<reference evidence="1" key="1">
    <citation type="submission" date="2024-09" db="EMBL/GenBank/DDBJ databases">
        <title>Draft Genome Sequences of Neofusicoccum parvum.</title>
        <authorList>
            <person name="Ashida A."/>
            <person name="Camagna M."/>
            <person name="Tanaka A."/>
            <person name="Takemoto D."/>
        </authorList>
    </citation>
    <scope>NUCLEOTIDE SEQUENCE</scope>
    <source>
        <strain evidence="1">PPO83</strain>
    </source>
</reference>
<dbReference type="EMBL" id="BSXG01000317">
    <property type="protein sequence ID" value="GME37225.1"/>
    <property type="molecule type" value="Genomic_DNA"/>
</dbReference>
<organism evidence="1 2">
    <name type="scientific">Neofusicoccum parvum</name>
    <dbReference type="NCBI Taxonomy" id="310453"/>
    <lineage>
        <taxon>Eukaryota</taxon>
        <taxon>Fungi</taxon>
        <taxon>Dikarya</taxon>
        <taxon>Ascomycota</taxon>
        <taxon>Pezizomycotina</taxon>
        <taxon>Dothideomycetes</taxon>
        <taxon>Dothideomycetes incertae sedis</taxon>
        <taxon>Botryosphaeriales</taxon>
        <taxon>Botryosphaeriaceae</taxon>
        <taxon>Neofusicoccum</taxon>
    </lineage>
</organism>
<dbReference type="Proteomes" id="UP001165186">
    <property type="component" value="Unassembled WGS sequence"/>
</dbReference>
<evidence type="ECO:0000313" key="1">
    <source>
        <dbReference type="EMBL" id="GME37225.1"/>
    </source>
</evidence>
<keyword evidence="2" id="KW-1185">Reference proteome</keyword>
<sequence>MASLEEEVRRINAIANDASMQLLSEFHRVRRKFAQRTTTLLGLFQPQVGKLVATAEATVGRTAPMIASLGQSPWQLDLEQLIDAFGPATMLSYDFLSNLRDLGAGAACSWQDALHALQLARRARQCNHSMHPGASTSQDWCPMDVKRAAEALNVQGGKLAKRRVKKPKEGLHPHKRRKTEAARLEPESSPEVGRGVSSAELDDGVGDFLGTNDVDSDGGDSEADVTPSTSSVRRTPVLTQSVEEMPGNLLSPRASDSDETLGDAPQLFGEEASHLHSIPSTPQKRRTPALDDTLNSSGEQPSHPHQRLDITPSRVQQWIETPFKPRKLLTYPQVPPQPRASFLPSPQLTVSEETTSKTSEEATAEETAAKETTAKETAAKETTAKETTAKETTAKETSAEETTTKEMTTKETTSQEMAVISSKETTLVPLQTGSEPSEDMTLKPVAPISADVSQVTRAHWALLSLDLRKRHATVYDSIATKQDAMQPAAGAIVGALGLDWAKEGWKLIRHPEAIQQQNTHDCGLLMLVTCFYNAAGTTLPKSVDTQLWRTLLRTALEAEHLDSTGLGHSLIARQDGAPRGAATPFKTLIPTHRAAKAEQSRLRTVRGHLEEMRKVVSVLLADTSSQADHAAAECADMEADMHRRACRLESLRSNALAAALPEDREAERLIHMAAEQATVHMSNLRKTRGHVQARQGFLGTLLAAAHRMRGGLDERWERGEAELERLEERMDEAVGLLRQIEVYRREGS</sequence>
<evidence type="ECO:0000313" key="2">
    <source>
        <dbReference type="Proteomes" id="UP001165186"/>
    </source>
</evidence>
<protein>
    <submittedName>
        <fullName evidence="1">Uncharacterized protein LTHEOB_11344</fullName>
    </submittedName>
</protein>
<name>A0ACB5SED5_9PEZI</name>
<comment type="caution">
    <text evidence="1">The sequence shown here is derived from an EMBL/GenBank/DDBJ whole genome shotgun (WGS) entry which is preliminary data.</text>
</comment>